<organism evidence="2">
    <name type="scientific">Eutreptiella gymnastica</name>
    <dbReference type="NCBI Taxonomy" id="73025"/>
    <lineage>
        <taxon>Eukaryota</taxon>
        <taxon>Discoba</taxon>
        <taxon>Euglenozoa</taxon>
        <taxon>Euglenida</taxon>
        <taxon>Spirocuta</taxon>
        <taxon>Euglenophyceae</taxon>
        <taxon>Eutreptiales</taxon>
        <taxon>Eutreptiaceae</taxon>
        <taxon>Eutreptiella</taxon>
    </lineage>
</organism>
<name>A0A7S1HWX5_9EUGL</name>
<protein>
    <submittedName>
        <fullName evidence="2">Uncharacterized protein</fullName>
    </submittedName>
</protein>
<accession>A0A7S1HWX5</accession>
<sequence length="155" mass="16659">MGLSWLAPGMVESTGVERTPATEKQTDQCPPKRGTDGAIPFPFQQGQPKGAAILHTKGPSAAFHVKSVVKTTLSGGRRCRSLRGCMRRKTCARRTGKRGDFHGEWTRRLGVDYSLGKWHRTPPVADDGARMVIVHALHALNGGVGGWGANSFVVG</sequence>
<dbReference type="EMBL" id="HBGA01012845">
    <property type="protein sequence ID" value="CAD8993874.1"/>
    <property type="molecule type" value="Transcribed_RNA"/>
</dbReference>
<feature type="region of interest" description="Disordered" evidence="1">
    <location>
        <begin position="1"/>
        <end position="38"/>
    </location>
</feature>
<evidence type="ECO:0000313" key="2">
    <source>
        <dbReference type="EMBL" id="CAD8993874.1"/>
    </source>
</evidence>
<evidence type="ECO:0000256" key="1">
    <source>
        <dbReference type="SAM" id="MobiDB-lite"/>
    </source>
</evidence>
<reference evidence="2" key="1">
    <citation type="submission" date="2021-01" db="EMBL/GenBank/DDBJ databases">
        <authorList>
            <person name="Corre E."/>
            <person name="Pelletier E."/>
            <person name="Niang G."/>
            <person name="Scheremetjew M."/>
            <person name="Finn R."/>
            <person name="Kale V."/>
            <person name="Holt S."/>
            <person name="Cochrane G."/>
            <person name="Meng A."/>
            <person name="Brown T."/>
            <person name="Cohen L."/>
        </authorList>
    </citation>
    <scope>NUCLEOTIDE SEQUENCE</scope>
    <source>
        <strain evidence="2">NIES-381</strain>
    </source>
</reference>
<proteinExistence type="predicted"/>
<dbReference type="AlphaFoldDB" id="A0A7S1HWX5"/>
<gene>
    <name evidence="2" type="ORF">EGYM00392_LOCUS4924</name>
</gene>